<dbReference type="AlphaFoldDB" id="A0A9P7K772"/>
<feature type="compositionally biased region" description="Low complexity" evidence="3">
    <location>
        <begin position="576"/>
        <end position="590"/>
    </location>
</feature>
<accession>A0A9P7K772</accession>
<evidence type="ECO:0000259" key="4">
    <source>
        <dbReference type="PROSITE" id="PS50157"/>
    </source>
</evidence>
<sequence>MSVGRPNIQVNSVIDEERYEANRAAIQQAQALVDQYSAMNEAAKQAYQKQQELLRKIEEGKEAERQLLALSGATASAPLAITGPPQAQQTSTQQWQQPHAQTSTSAQPQTYHGSTTHYNTTHVPAPHPHWSAYGSQMPNTYDYYSQNARTSYHGHTYSNIPPQQSAQRYQQVPQSARSTSAATPSTRAPLHYQTDPRIPQAVNSRGASTSARQTVSSRQALAMQPIVQQPQSNQAQVYPPPVKAPTPAQPRPKPTAAAQSTSQAHTGYTPAVAMSAVPNVVSQGYPHTEPLKTDLAATAARLHNQLMASTSGSSSSSSTPDPQTSTSRPMPSSLAAPTQSSSKPVASSAPAPAHSSSVSDNKFSSGATITIPNTGNYVDPTTYMWQLAYQPGAVERLKAFANAWSATVPNRSSLTLHNSSIKIYKDVEGTLSLVFPDPSKPANYSYVPIAKLQPLNNHKPAANTATAKPTHNMPVAPPMSTPAVPPPVQGATPAILPAKIVRQVYQDDQGNFQFLSEPLTSEQKKKFKAYHVQPQAVPPPQIDQTSSFRINMASNKGTATAHSSALTMVGSTTGPSANSSSFLSTSGTSLRTPAQANKKTIARDILRVLNPSSPWLKRSQPMATPAVHPLEPPAKRHALGQGSRPSSPVHQEKAQQEEQEQSLSKTSGVVLPPPSEPSRQPSSNLPAVADHPMKAQAEREEQEPVSKTDDVNAYNRPEVEPQSARNQPAAGTSHYRPWVMDPSMGRPKPKLPNTEPDPILADVSAPPPSSSPPATSNPPSDAIITSPPPQPPKSPSSSAQGDAPANIPSTSSRQQTPLFLPSPVSTPPPMTTAPVVEQLMNNLIIDDTPRTTQRKPKVQPFYVLVPPQPDYVRRYKAQQRKKRRSLSSTSTSIVEVDRHGREVEIQTPASSVDRDEDFDEVDTDPANGFANGEVEREAVRLSCSRVTKRECKWNGCEAILSSAEKLIQHLAFAHRRPRTFKGLCVCMWQQCGRHEASTAQLFQHLKTHATVPLLCAYLDCQESFRTPRQLAKHHRVEHRDTTLKPSAAIFVPTLEPLQEAPKTVASYLLEPAQPASISRDRHFALGPWVLRNIAGPVNLGTKRYNAASKPIQSGEGQNRVLGRQPYDFLTFPSTNYSMTPSQPSRLRKMENLANWEVSEMVQQGMVLWHPDEHQVKVEGFDGSDNELSLSGGGPEVAVDDEANHSHNEEAVEIMLSIP</sequence>
<dbReference type="PROSITE" id="PS00028">
    <property type="entry name" value="ZINC_FINGER_C2H2_1"/>
    <property type="match status" value="2"/>
</dbReference>
<gene>
    <name evidence="5" type="ORF">H0H81_005871</name>
</gene>
<feature type="compositionally biased region" description="Polar residues" evidence="3">
    <location>
        <begin position="360"/>
        <end position="371"/>
    </location>
</feature>
<evidence type="ECO:0000256" key="3">
    <source>
        <dbReference type="SAM" id="MobiDB-lite"/>
    </source>
</evidence>
<reference evidence="5" key="1">
    <citation type="submission" date="2021-02" db="EMBL/GenBank/DDBJ databases">
        <authorList>
            <person name="Nieuwenhuis M."/>
            <person name="Van De Peppel L.J.J."/>
        </authorList>
    </citation>
    <scope>NUCLEOTIDE SEQUENCE</scope>
    <source>
        <strain evidence="5">D49</strain>
    </source>
</reference>
<dbReference type="SMART" id="SM00355">
    <property type="entry name" value="ZnF_C2H2"/>
    <property type="match status" value="3"/>
</dbReference>
<dbReference type="Gene3D" id="3.30.160.60">
    <property type="entry name" value="Classic Zinc Finger"/>
    <property type="match status" value="1"/>
</dbReference>
<dbReference type="InterPro" id="IPR013087">
    <property type="entry name" value="Znf_C2H2_type"/>
</dbReference>
<feature type="region of interest" description="Disordered" evidence="3">
    <location>
        <begin position="570"/>
        <end position="598"/>
    </location>
</feature>
<evidence type="ECO:0000313" key="5">
    <source>
        <dbReference type="EMBL" id="KAG5639688.1"/>
    </source>
</evidence>
<feature type="region of interest" description="Disordered" evidence="3">
    <location>
        <begin position="78"/>
        <end position="123"/>
    </location>
</feature>
<keyword evidence="1" id="KW-0479">Metal-binding</keyword>
<keyword evidence="6" id="KW-1185">Reference proteome</keyword>
<keyword evidence="1" id="KW-0862">Zinc</keyword>
<feature type="compositionally biased region" description="Pro residues" evidence="3">
    <location>
        <begin position="238"/>
        <end position="253"/>
    </location>
</feature>
<dbReference type="EMBL" id="JABCKI010005715">
    <property type="protein sequence ID" value="KAG5639688.1"/>
    <property type="molecule type" value="Genomic_DNA"/>
</dbReference>
<feature type="compositionally biased region" description="Polar residues" evidence="3">
    <location>
        <begin position="201"/>
        <end position="218"/>
    </location>
</feature>
<feature type="compositionally biased region" description="Low complexity" evidence="3">
    <location>
        <begin position="309"/>
        <end position="327"/>
    </location>
</feature>
<dbReference type="Proteomes" id="UP000717328">
    <property type="component" value="Unassembled WGS sequence"/>
</dbReference>
<feature type="coiled-coil region" evidence="2">
    <location>
        <begin position="26"/>
        <end position="63"/>
    </location>
</feature>
<feature type="region of interest" description="Disordered" evidence="3">
    <location>
        <begin position="230"/>
        <end position="265"/>
    </location>
</feature>
<name>A0A9P7K772_9AGAR</name>
<feature type="compositionally biased region" description="Basic and acidic residues" evidence="3">
    <location>
        <begin position="691"/>
        <end position="710"/>
    </location>
</feature>
<feature type="region of interest" description="Disordered" evidence="3">
    <location>
        <begin position="614"/>
        <end position="832"/>
    </location>
</feature>
<evidence type="ECO:0000256" key="2">
    <source>
        <dbReference type="SAM" id="Coils"/>
    </source>
</evidence>
<feature type="region of interest" description="Disordered" evidence="3">
    <location>
        <begin position="152"/>
        <end position="218"/>
    </location>
</feature>
<keyword evidence="2" id="KW-0175">Coiled coil</keyword>
<keyword evidence="1" id="KW-0863">Zinc-finger</keyword>
<reference evidence="5" key="2">
    <citation type="submission" date="2021-10" db="EMBL/GenBank/DDBJ databases">
        <title>Phylogenomics reveals ancestral predisposition of the termite-cultivated fungus Termitomyces towards a domesticated lifestyle.</title>
        <authorList>
            <person name="Auxier B."/>
            <person name="Grum-Grzhimaylo A."/>
            <person name="Cardenas M.E."/>
            <person name="Lodge J.D."/>
            <person name="Laessoe T."/>
            <person name="Pedersen O."/>
            <person name="Smith M.E."/>
            <person name="Kuyper T.W."/>
            <person name="Franco-Molano E.A."/>
            <person name="Baroni T.J."/>
            <person name="Aanen D.K."/>
        </authorList>
    </citation>
    <scope>NUCLEOTIDE SEQUENCE</scope>
    <source>
        <strain evidence="5">D49</strain>
    </source>
</reference>
<evidence type="ECO:0000256" key="1">
    <source>
        <dbReference type="PROSITE-ProRule" id="PRU00042"/>
    </source>
</evidence>
<feature type="compositionally biased region" description="Low complexity" evidence="3">
    <location>
        <begin position="340"/>
        <end position="359"/>
    </location>
</feature>
<feature type="region of interest" description="Disordered" evidence="3">
    <location>
        <begin position="307"/>
        <end position="371"/>
    </location>
</feature>
<protein>
    <recommendedName>
        <fullName evidence="4">C2H2-type domain-containing protein</fullName>
    </recommendedName>
</protein>
<feature type="compositionally biased region" description="Polar residues" evidence="3">
    <location>
        <begin position="105"/>
        <end position="122"/>
    </location>
</feature>
<proteinExistence type="predicted"/>
<feature type="compositionally biased region" description="Low complexity" evidence="3">
    <location>
        <begin position="175"/>
        <end position="189"/>
    </location>
</feature>
<dbReference type="OrthoDB" id="3254002at2759"/>
<dbReference type="PROSITE" id="PS50157">
    <property type="entry name" value="ZINC_FINGER_C2H2_2"/>
    <property type="match status" value="1"/>
</dbReference>
<organism evidence="5 6">
    <name type="scientific">Sphagnurus paluster</name>
    <dbReference type="NCBI Taxonomy" id="117069"/>
    <lineage>
        <taxon>Eukaryota</taxon>
        <taxon>Fungi</taxon>
        <taxon>Dikarya</taxon>
        <taxon>Basidiomycota</taxon>
        <taxon>Agaricomycotina</taxon>
        <taxon>Agaricomycetes</taxon>
        <taxon>Agaricomycetidae</taxon>
        <taxon>Agaricales</taxon>
        <taxon>Tricholomatineae</taxon>
        <taxon>Lyophyllaceae</taxon>
        <taxon>Sphagnurus</taxon>
    </lineage>
</organism>
<feature type="compositionally biased region" description="Polar residues" evidence="3">
    <location>
        <begin position="156"/>
        <end position="174"/>
    </location>
</feature>
<comment type="caution">
    <text evidence="5">The sequence shown here is derived from an EMBL/GenBank/DDBJ whole genome shotgun (WGS) entry which is preliminary data.</text>
</comment>
<feature type="domain" description="C2H2-type" evidence="4">
    <location>
        <begin position="1013"/>
        <end position="1045"/>
    </location>
</feature>
<dbReference type="GO" id="GO:0008270">
    <property type="term" value="F:zinc ion binding"/>
    <property type="evidence" value="ECO:0007669"/>
    <property type="project" value="UniProtKB-KW"/>
</dbReference>
<feature type="compositionally biased region" description="Low complexity" evidence="3">
    <location>
        <begin position="255"/>
        <end position="264"/>
    </location>
</feature>
<feature type="compositionally biased region" description="Low complexity" evidence="3">
    <location>
        <begin position="85"/>
        <end position="104"/>
    </location>
</feature>
<evidence type="ECO:0000313" key="6">
    <source>
        <dbReference type="Proteomes" id="UP000717328"/>
    </source>
</evidence>